<protein>
    <recommendedName>
        <fullName evidence="4">Sel1 repeat family protein</fullName>
    </recommendedName>
</protein>
<reference evidence="2" key="1">
    <citation type="journal article" date="2014" name="Int. J. Syst. Evol. Microbiol.">
        <title>Complete genome sequence of Corynebacterium casei LMG S-19264T (=DSM 44701T), isolated from a smear-ripened cheese.</title>
        <authorList>
            <consortium name="US DOE Joint Genome Institute (JGI-PGF)"/>
            <person name="Walter F."/>
            <person name="Albersmeier A."/>
            <person name="Kalinowski J."/>
            <person name="Ruckert C."/>
        </authorList>
    </citation>
    <scope>NUCLEOTIDE SEQUENCE</scope>
    <source>
        <strain evidence="2">KCTC 42651</strain>
    </source>
</reference>
<dbReference type="Proteomes" id="UP000630353">
    <property type="component" value="Unassembled WGS sequence"/>
</dbReference>
<feature type="chain" id="PRO_5037978738" description="Sel1 repeat family protein" evidence="1">
    <location>
        <begin position="21"/>
        <end position="180"/>
    </location>
</feature>
<name>A0A919CMH3_9PROT</name>
<dbReference type="SUPFAM" id="SSF81901">
    <property type="entry name" value="HCP-like"/>
    <property type="match status" value="1"/>
</dbReference>
<gene>
    <name evidence="2" type="ORF">GCM10017083_03620</name>
</gene>
<reference evidence="2" key="2">
    <citation type="submission" date="2020-09" db="EMBL/GenBank/DDBJ databases">
        <authorList>
            <person name="Sun Q."/>
            <person name="Kim S."/>
        </authorList>
    </citation>
    <scope>NUCLEOTIDE SEQUENCE</scope>
    <source>
        <strain evidence="2">KCTC 42651</strain>
    </source>
</reference>
<dbReference type="EMBL" id="BMZS01000001">
    <property type="protein sequence ID" value="GHD40392.1"/>
    <property type="molecule type" value="Genomic_DNA"/>
</dbReference>
<dbReference type="Gene3D" id="1.25.40.10">
    <property type="entry name" value="Tetratricopeptide repeat domain"/>
    <property type="match status" value="1"/>
</dbReference>
<dbReference type="PROSITE" id="PS51257">
    <property type="entry name" value="PROKAR_LIPOPROTEIN"/>
    <property type="match status" value="1"/>
</dbReference>
<keyword evidence="1" id="KW-0732">Signal</keyword>
<keyword evidence="3" id="KW-1185">Reference proteome</keyword>
<comment type="caution">
    <text evidence="2">The sequence shown here is derived from an EMBL/GenBank/DDBJ whole genome shotgun (WGS) entry which is preliminary data.</text>
</comment>
<evidence type="ECO:0000256" key="1">
    <source>
        <dbReference type="SAM" id="SignalP"/>
    </source>
</evidence>
<accession>A0A919CMH3</accession>
<evidence type="ECO:0000313" key="3">
    <source>
        <dbReference type="Proteomes" id="UP000630353"/>
    </source>
</evidence>
<organism evidence="2 3">
    <name type="scientific">Thalassobaculum fulvum</name>
    <dbReference type="NCBI Taxonomy" id="1633335"/>
    <lineage>
        <taxon>Bacteria</taxon>
        <taxon>Pseudomonadati</taxon>
        <taxon>Pseudomonadota</taxon>
        <taxon>Alphaproteobacteria</taxon>
        <taxon>Rhodospirillales</taxon>
        <taxon>Thalassobaculaceae</taxon>
        <taxon>Thalassobaculum</taxon>
    </lineage>
</organism>
<sequence>MNRMLKYAGMLGLFLSAGCAGVVAEGANIGRDKLIVSNNIEAARSGDAEAQYRVGDALCCSIDEGQGFYDTPEAVAWLCRAAGQGHGPAAYKLGEIYAGDVVSGVRVLRRVAQKVAGNSTDRAVAYGWFRRAEVLGVDGARDSGSELWAALGADERRKAEALVLGRSPLPCAWDEVIGRS</sequence>
<feature type="signal peptide" evidence="1">
    <location>
        <begin position="1"/>
        <end position="20"/>
    </location>
</feature>
<dbReference type="AlphaFoldDB" id="A0A919CMH3"/>
<evidence type="ECO:0000313" key="2">
    <source>
        <dbReference type="EMBL" id="GHD40392.1"/>
    </source>
</evidence>
<dbReference type="InterPro" id="IPR011990">
    <property type="entry name" value="TPR-like_helical_dom_sf"/>
</dbReference>
<dbReference type="RefSeq" id="WP_189987196.1">
    <property type="nucleotide sequence ID" value="NZ_BMZS01000001.1"/>
</dbReference>
<proteinExistence type="predicted"/>
<evidence type="ECO:0008006" key="4">
    <source>
        <dbReference type="Google" id="ProtNLM"/>
    </source>
</evidence>